<keyword evidence="1" id="KW-0472">Membrane</keyword>
<proteinExistence type="predicted"/>
<dbReference type="RefSeq" id="WP_096527485.1">
    <property type="nucleotide sequence ID" value="NZ_AP014836.1"/>
</dbReference>
<dbReference type="Proteomes" id="UP000243679">
    <property type="component" value="Chromosome"/>
</dbReference>
<keyword evidence="1" id="KW-0812">Transmembrane</keyword>
<feature type="transmembrane region" description="Helical" evidence="1">
    <location>
        <begin position="72"/>
        <end position="92"/>
    </location>
</feature>
<evidence type="ECO:0000313" key="2">
    <source>
        <dbReference type="EMBL" id="BAW81004.1"/>
    </source>
</evidence>
<sequence length="170" mass="19129">MKTQSLSISGWMLIVTILWIGFLLTISSLESPLKSSATLPTLFRIQLIVEILFTVFIILAAYFGKIPRNTRVLITIIAITLILQLVLLFAILNENMNHGSEALASPYHIVHVVIAGQIIRAVTLPSYPIMYMMIKNLKLLILTILAFRLYSELRSGKSTPRDPENSTYIQ</sequence>
<dbReference type="AlphaFoldDB" id="A0A1Q2SPE0"/>
<keyword evidence="3" id="KW-1185">Reference proteome</keyword>
<accession>A0A1Q2SPE0</accession>
<feature type="transmembrane region" description="Helical" evidence="1">
    <location>
        <begin position="104"/>
        <end position="123"/>
    </location>
</feature>
<organism evidence="2 3">
    <name type="scientific">Candidatus Nitrosoglobus terrae</name>
    <dbReference type="NCBI Taxonomy" id="1630141"/>
    <lineage>
        <taxon>Bacteria</taxon>
        <taxon>Pseudomonadati</taxon>
        <taxon>Pseudomonadota</taxon>
        <taxon>Gammaproteobacteria</taxon>
        <taxon>Chromatiales</taxon>
        <taxon>Chromatiaceae</taxon>
        <taxon>Candidatus Nitrosoglobus</taxon>
    </lineage>
</organism>
<evidence type="ECO:0000313" key="3">
    <source>
        <dbReference type="Proteomes" id="UP000243679"/>
    </source>
</evidence>
<protein>
    <submittedName>
        <fullName evidence="2">Hypothetical conserved protein</fullName>
    </submittedName>
</protein>
<gene>
    <name evidence="2" type="ORF">TAO_1634</name>
</gene>
<keyword evidence="1" id="KW-1133">Transmembrane helix</keyword>
<dbReference type="OrthoDB" id="192334at2"/>
<reference evidence="2 3" key="1">
    <citation type="journal article" date="2017" name="ISME J.">
        <title>An acid-tolerant ammonia-oxidizing ?-proteobacterium from soil.</title>
        <authorList>
            <person name="Hayatsu M."/>
            <person name="Tago K."/>
            <person name="Uchiyama I."/>
            <person name="Toyoda A."/>
            <person name="Wang Y."/>
            <person name="Shimomura Y."/>
            <person name="Okubo T."/>
            <person name="Kurisu F."/>
            <person name="Hirono Y."/>
            <person name="Nonaka K."/>
            <person name="Akiyama H."/>
            <person name="Itoh T."/>
            <person name="Takami H."/>
        </authorList>
    </citation>
    <scope>NUCLEOTIDE SEQUENCE [LARGE SCALE GENOMIC DNA]</scope>
    <source>
        <strain evidence="2 3">TAO100</strain>
    </source>
</reference>
<evidence type="ECO:0000256" key="1">
    <source>
        <dbReference type="SAM" id="Phobius"/>
    </source>
</evidence>
<feature type="transmembrane region" description="Helical" evidence="1">
    <location>
        <begin position="47"/>
        <end position="66"/>
    </location>
</feature>
<name>A0A1Q2SPE0_9GAMM</name>
<feature type="transmembrane region" description="Helical" evidence="1">
    <location>
        <begin position="6"/>
        <end position="26"/>
    </location>
</feature>
<dbReference type="KEGG" id="ntt:TAO_1634"/>
<dbReference type="EMBL" id="AP014836">
    <property type="protein sequence ID" value="BAW81004.1"/>
    <property type="molecule type" value="Genomic_DNA"/>
</dbReference>